<dbReference type="Proteomes" id="UP000801492">
    <property type="component" value="Unassembled WGS sequence"/>
</dbReference>
<evidence type="ECO:0000259" key="1">
    <source>
        <dbReference type="Pfam" id="PF01498"/>
    </source>
</evidence>
<dbReference type="Pfam" id="PF01498">
    <property type="entry name" value="HTH_Tnp_Tc3_2"/>
    <property type="match status" value="1"/>
</dbReference>
<dbReference type="GO" id="GO:0015074">
    <property type="term" value="P:DNA integration"/>
    <property type="evidence" value="ECO:0007669"/>
    <property type="project" value="InterPro"/>
</dbReference>
<name>A0A8K0GGK9_IGNLU</name>
<proteinExistence type="predicted"/>
<dbReference type="GO" id="GO:0003677">
    <property type="term" value="F:DNA binding"/>
    <property type="evidence" value="ECO:0007669"/>
    <property type="project" value="InterPro"/>
</dbReference>
<evidence type="ECO:0000313" key="3">
    <source>
        <dbReference type="Proteomes" id="UP000801492"/>
    </source>
</evidence>
<feature type="domain" description="Transposase Tc1-like" evidence="1">
    <location>
        <begin position="36"/>
        <end position="85"/>
    </location>
</feature>
<evidence type="ECO:0000313" key="2">
    <source>
        <dbReference type="EMBL" id="KAF2898456.1"/>
    </source>
</evidence>
<dbReference type="EMBL" id="VTPC01003486">
    <property type="protein sequence ID" value="KAF2898456.1"/>
    <property type="molecule type" value="Genomic_DNA"/>
</dbReference>
<dbReference type="AlphaFoldDB" id="A0A8K0GGK9"/>
<accession>A0A8K0GGK9</accession>
<keyword evidence="3" id="KW-1185">Reference proteome</keyword>
<dbReference type="OrthoDB" id="6755115at2759"/>
<gene>
    <name evidence="2" type="ORF">ILUMI_07721</name>
</gene>
<protein>
    <recommendedName>
        <fullName evidence="1">Transposase Tc1-like domain-containing protein</fullName>
    </recommendedName>
</protein>
<dbReference type="GO" id="GO:0006313">
    <property type="term" value="P:DNA transposition"/>
    <property type="evidence" value="ECO:0007669"/>
    <property type="project" value="InterPro"/>
</dbReference>
<organism evidence="2 3">
    <name type="scientific">Ignelater luminosus</name>
    <name type="common">Cucubano</name>
    <name type="synonym">Pyrophorus luminosus</name>
    <dbReference type="NCBI Taxonomy" id="2038154"/>
    <lineage>
        <taxon>Eukaryota</taxon>
        <taxon>Metazoa</taxon>
        <taxon>Ecdysozoa</taxon>
        <taxon>Arthropoda</taxon>
        <taxon>Hexapoda</taxon>
        <taxon>Insecta</taxon>
        <taxon>Pterygota</taxon>
        <taxon>Neoptera</taxon>
        <taxon>Endopterygota</taxon>
        <taxon>Coleoptera</taxon>
        <taxon>Polyphaga</taxon>
        <taxon>Elateriformia</taxon>
        <taxon>Elateroidea</taxon>
        <taxon>Elateridae</taxon>
        <taxon>Agrypninae</taxon>
        <taxon>Pyrophorini</taxon>
        <taxon>Ignelater</taxon>
    </lineage>
</organism>
<reference evidence="2" key="1">
    <citation type="submission" date="2019-08" db="EMBL/GenBank/DDBJ databases">
        <title>The genome of the North American firefly Photinus pyralis.</title>
        <authorList>
            <consortium name="Photinus pyralis genome working group"/>
            <person name="Fallon T.R."/>
            <person name="Sander Lower S.E."/>
            <person name="Weng J.-K."/>
        </authorList>
    </citation>
    <scope>NUCLEOTIDE SEQUENCE</scope>
    <source>
        <strain evidence="2">TRF0915ILg1</strain>
        <tissue evidence="2">Whole body</tissue>
    </source>
</reference>
<comment type="caution">
    <text evidence="2">The sequence shown here is derived from an EMBL/GenBank/DDBJ whole genome shotgun (WGS) entry which is preliminary data.</text>
</comment>
<dbReference type="InterPro" id="IPR002492">
    <property type="entry name" value="Transposase_Tc1-like"/>
</dbReference>
<sequence length="92" mass="11111">MVWRLWRRYQIAGNVSRRHGQGRHRCTTALDDRFLRIQALRKRTNEAHALQNKLLRARGRQISDQMVRNRLRESDLRSRRPAKVMCFTIIDK</sequence>